<dbReference type="AlphaFoldDB" id="A0A1M7ZNE9"/>
<dbReference type="PANTHER" id="PTHR30388:SF4">
    <property type="entry name" value="MOLYBDENUM COFACTOR INSERTION CHAPERONE PAOD"/>
    <property type="match status" value="1"/>
</dbReference>
<name>A0A1M7ZNE9_9HYPH</name>
<dbReference type="OrthoDB" id="9815497at2"/>
<dbReference type="Proteomes" id="UP000186406">
    <property type="component" value="Unassembled WGS sequence"/>
</dbReference>
<dbReference type="InterPro" id="IPR027051">
    <property type="entry name" value="XdhC_Rossmann_dom"/>
</dbReference>
<gene>
    <name evidence="3" type="ORF">SAMN02745172_03060</name>
</gene>
<dbReference type="Pfam" id="PF13478">
    <property type="entry name" value="XdhC_C"/>
    <property type="match status" value="1"/>
</dbReference>
<dbReference type="RefSeq" id="WP_073630221.1">
    <property type="nucleotide sequence ID" value="NZ_FRXO01000006.1"/>
</dbReference>
<dbReference type="Pfam" id="PF02625">
    <property type="entry name" value="XdhC_CoxI"/>
    <property type="match status" value="1"/>
</dbReference>
<dbReference type="InterPro" id="IPR052698">
    <property type="entry name" value="MoCofactor_Util/Proc"/>
</dbReference>
<feature type="domain" description="XdhC Rossmann" evidence="2">
    <location>
        <begin position="168"/>
        <end position="308"/>
    </location>
</feature>
<protein>
    <submittedName>
        <fullName evidence="3">Xanthine dehydrogenase accessory factor</fullName>
    </submittedName>
</protein>
<feature type="domain" description="XdhC- CoxI" evidence="1">
    <location>
        <begin position="34"/>
        <end position="97"/>
    </location>
</feature>
<keyword evidence="4" id="KW-1185">Reference proteome</keyword>
<evidence type="ECO:0000313" key="3">
    <source>
        <dbReference type="EMBL" id="SHO66401.1"/>
    </source>
</evidence>
<evidence type="ECO:0000259" key="1">
    <source>
        <dbReference type="Pfam" id="PF02625"/>
    </source>
</evidence>
<dbReference type="InterPro" id="IPR003777">
    <property type="entry name" value="XdhC_CoxI"/>
</dbReference>
<reference evidence="3 4" key="1">
    <citation type="submission" date="2016-12" db="EMBL/GenBank/DDBJ databases">
        <authorList>
            <person name="Song W.-J."/>
            <person name="Kurnit D.M."/>
        </authorList>
    </citation>
    <scope>NUCLEOTIDE SEQUENCE [LARGE SCALE GENOMIC DNA]</scope>
    <source>
        <strain evidence="3 4">DSM 19599</strain>
    </source>
</reference>
<evidence type="ECO:0000313" key="4">
    <source>
        <dbReference type="Proteomes" id="UP000186406"/>
    </source>
</evidence>
<dbReference type="PANTHER" id="PTHR30388">
    <property type="entry name" value="ALDEHYDE OXIDOREDUCTASE MOLYBDENUM COFACTOR ASSEMBLY PROTEIN"/>
    <property type="match status" value="1"/>
</dbReference>
<sequence>MFIDDDTRPRCVSVATAAPRMRVRAGDFPVDRIEEPVALAVLVGGTGGFYRPAGAAMFVDHAGNRAGSLSSGCVDADVALHAAEVGRTGIARTVRYGDGSPFMDIRLPCGGGIDVLVLPTSRAELSPVRTAIAARQACTLRLGATGISAEPAGVARVTVEIVPDPRFVVFGKGPEAATFASLAAGLGYETVLLSPGGGAAGIAVDKAVAAMPFTGPDSLAAVPVDAHTAGVLFFHDHDAEAEILQCLVQTEAFYLGAQGSRRTATRRAERLRTLGIAETQIARVRGPIGAVPAARDPRTLAASVLAEVLGEAQARL</sequence>
<dbReference type="EMBL" id="FRXO01000006">
    <property type="protein sequence ID" value="SHO66401.1"/>
    <property type="molecule type" value="Genomic_DNA"/>
</dbReference>
<dbReference type="STRING" id="1123029.SAMN02745172_03060"/>
<dbReference type="Gene3D" id="3.40.50.720">
    <property type="entry name" value="NAD(P)-binding Rossmann-like Domain"/>
    <property type="match status" value="1"/>
</dbReference>
<evidence type="ECO:0000259" key="2">
    <source>
        <dbReference type="Pfam" id="PF13478"/>
    </source>
</evidence>
<organism evidence="3 4">
    <name type="scientific">Pseudoxanthobacter soli DSM 19599</name>
    <dbReference type="NCBI Taxonomy" id="1123029"/>
    <lineage>
        <taxon>Bacteria</taxon>
        <taxon>Pseudomonadati</taxon>
        <taxon>Pseudomonadota</taxon>
        <taxon>Alphaproteobacteria</taxon>
        <taxon>Hyphomicrobiales</taxon>
        <taxon>Segnochrobactraceae</taxon>
        <taxon>Pseudoxanthobacter</taxon>
    </lineage>
</organism>
<proteinExistence type="predicted"/>
<accession>A0A1M7ZNE9</accession>